<feature type="domain" description="PD-(D/E)XK endonuclease-like" evidence="1">
    <location>
        <begin position="611"/>
        <end position="903"/>
    </location>
</feature>
<dbReference type="InterPro" id="IPR038726">
    <property type="entry name" value="PDDEXK_AddAB-type"/>
</dbReference>
<dbReference type="Proteomes" id="UP000198779">
    <property type="component" value="Unassembled WGS sequence"/>
</dbReference>
<gene>
    <name evidence="2" type="ORF">SAMN04487901_11489</name>
</gene>
<name>A0A1G7YVE5_9BACT</name>
<dbReference type="STRING" id="645274.SAMN04487901_11489"/>
<dbReference type="SUPFAM" id="SSF52540">
    <property type="entry name" value="P-loop containing nucleoside triphosphate hydrolases"/>
    <property type="match status" value="1"/>
</dbReference>
<dbReference type="InterPro" id="IPR027417">
    <property type="entry name" value="P-loop_NTPase"/>
</dbReference>
<evidence type="ECO:0000259" key="1">
    <source>
        <dbReference type="Pfam" id="PF12705"/>
    </source>
</evidence>
<dbReference type="Gene3D" id="3.90.320.10">
    <property type="match status" value="1"/>
</dbReference>
<dbReference type="EMBL" id="FNCQ01000014">
    <property type="protein sequence ID" value="SDH00367.1"/>
    <property type="molecule type" value="Genomic_DNA"/>
</dbReference>
<protein>
    <submittedName>
        <fullName evidence="2">PD-(D/E)XK nuclease superfamily protein</fullName>
    </submittedName>
</protein>
<proteinExistence type="predicted"/>
<reference evidence="3" key="1">
    <citation type="submission" date="2016-10" db="EMBL/GenBank/DDBJ databases">
        <authorList>
            <person name="Varghese N."/>
            <person name="Submissions S."/>
        </authorList>
    </citation>
    <scope>NUCLEOTIDE SEQUENCE [LARGE SCALE GENOMIC DNA]</scope>
    <source>
        <strain evidence="3">BP1-148</strain>
    </source>
</reference>
<dbReference type="AlphaFoldDB" id="A0A1G7YVE5"/>
<keyword evidence="3" id="KW-1185">Reference proteome</keyword>
<evidence type="ECO:0000313" key="2">
    <source>
        <dbReference type="EMBL" id="SDH00367.1"/>
    </source>
</evidence>
<evidence type="ECO:0000313" key="3">
    <source>
        <dbReference type="Proteomes" id="UP000198779"/>
    </source>
</evidence>
<dbReference type="Pfam" id="PF12705">
    <property type="entry name" value="PDDEXK_1"/>
    <property type="match status" value="1"/>
</dbReference>
<organism evidence="2 3">
    <name type="scientific">Prevotella communis</name>
    <dbReference type="NCBI Taxonomy" id="2913614"/>
    <lineage>
        <taxon>Bacteria</taxon>
        <taxon>Pseudomonadati</taxon>
        <taxon>Bacteroidota</taxon>
        <taxon>Bacteroidia</taxon>
        <taxon>Bacteroidales</taxon>
        <taxon>Prevotellaceae</taxon>
        <taxon>Prevotella</taxon>
    </lineage>
</organism>
<dbReference type="InterPro" id="IPR011604">
    <property type="entry name" value="PDDEXK-like_dom_sf"/>
</dbReference>
<sequence>MSTFLEYIAEDILRKYGSDLSRVAVVFPNKRASLFLNSQLARLSDKPIWSPAYMTISDLFREYGKLKVADPIKLVCDLYKSFVTITGSNESLDHFYSWGQLLLADFDDLDKNMANADKVFANLRDIHEYDDVSHLTDEQREAIKRFFRNFSDDQDTILKQRFLNIWSKIGAIYNDFNERLAKQGLAYEGALYRQVAENLHPSATTYETYLFVGFNLVQPVEQCVFRYLQEQGKAHFYWDFDKSYMHDNESGFYIKRLMADFPNEFDVEDDAIYNQYAKAKEIHYVSSTTENAQARFVSQWLRGNGRIEAGSKTAVVLCNEALLPAVVHCIPDEVEKVNITTGYPLAQSPVASLITLLCELRLLGYDPQRNYFRKRYLDAVLRHPYMAQLDEDDVRGLLEEKTALLEWMRTIILHIARCIHDDDPLFQECLFRCYTLLNRLQALVESGDLTVDDNTLQRLMNQLIQSTSVPFHGEPIEGIQIMGVLETRNLDFEHVLLLSCNEGNMPRGVNDTSFIPYTIRDANGMTTIDHKVAIYSYYFHRLLQRASDITILYNNSTTDGKAGEMSRFMLQMMVEDNQHQIHFNAIQTPAAIMRSNPPVIRMEKKKQLGFLTPTAINTYMRCQLRYYYKYECGLLEPEEDMEETIDNRVFGNIFHEASQQLYERMLSRSHQIQKSDIEELLKNDSEIERVIDEAIQKELKVASLDTKRLNGLQIINRQVLIHYLRQLLQLDHELAPFSIIGLETDVRDTFQTPHISTVIGGRIDRLDRIVKDGMERIRVIDYKTGGGNVKWLADVDAIFKQESLANHSDYYLQTFLYAALVKKKYPEVPVSPALLFIQHSAGKDYDPTLCFGREPITDVGPNISRFMELLRTTVDDMFNADIPYQPTEQRERCTYCPYRLLCK</sequence>
<dbReference type="RefSeq" id="WP_091818586.1">
    <property type="nucleotide sequence ID" value="NZ_FNCQ01000014.1"/>
</dbReference>
<accession>A0A1G7YVE5</accession>